<sequence>MACEEVNSLSEHHGAEVILYYSDEVHVVEDSFASDTEVPNTQVTVNVQAVAVTKLDLHGLMENKLQDEAIDVAGSEVDAIVAVSEEAVVMAEMEFHGAAHALLHLHGTKVILEFMSRPNPLVDGLPIYGRLIEV</sequence>
<evidence type="ECO:0000313" key="2">
    <source>
        <dbReference type="Proteomes" id="UP000026962"/>
    </source>
</evidence>
<protein>
    <submittedName>
        <fullName evidence="1">Uncharacterized protein</fullName>
    </submittedName>
</protein>
<evidence type="ECO:0000313" key="1">
    <source>
        <dbReference type="EnsemblPlants" id="OPUNC04G17020.1"/>
    </source>
</evidence>
<dbReference type="EnsemblPlants" id="OPUNC04G17020.1">
    <property type="protein sequence ID" value="OPUNC04G17020.1"/>
    <property type="gene ID" value="OPUNC04G17020"/>
</dbReference>
<dbReference type="Gramene" id="OPUNC04G17020.1">
    <property type="protein sequence ID" value="OPUNC04G17020.1"/>
    <property type="gene ID" value="OPUNC04G17020"/>
</dbReference>
<name>A0A0E0KT11_ORYPU</name>
<reference evidence="1" key="2">
    <citation type="submission" date="2018-05" db="EMBL/GenBank/DDBJ databases">
        <title>OpunRS2 (Oryza punctata Reference Sequence Version 2).</title>
        <authorList>
            <person name="Zhang J."/>
            <person name="Kudrna D."/>
            <person name="Lee S."/>
            <person name="Talag J."/>
            <person name="Welchert J."/>
            <person name="Wing R.A."/>
        </authorList>
    </citation>
    <scope>NUCLEOTIDE SEQUENCE [LARGE SCALE GENOMIC DNA]</scope>
</reference>
<proteinExistence type="predicted"/>
<dbReference type="AlphaFoldDB" id="A0A0E0KT11"/>
<dbReference type="HOGENOM" id="CLU_1899600_0_0_1"/>
<accession>A0A0E0KT11</accession>
<keyword evidence="2" id="KW-1185">Reference proteome</keyword>
<reference evidence="1" key="1">
    <citation type="submission" date="2015-04" db="UniProtKB">
        <authorList>
            <consortium name="EnsemblPlants"/>
        </authorList>
    </citation>
    <scope>IDENTIFICATION</scope>
</reference>
<organism evidence="1">
    <name type="scientific">Oryza punctata</name>
    <name type="common">Red rice</name>
    <dbReference type="NCBI Taxonomy" id="4537"/>
    <lineage>
        <taxon>Eukaryota</taxon>
        <taxon>Viridiplantae</taxon>
        <taxon>Streptophyta</taxon>
        <taxon>Embryophyta</taxon>
        <taxon>Tracheophyta</taxon>
        <taxon>Spermatophyta</taxon>
        <taxon>Magnoliopsida</taxon>
        <taxon>Liliopsida</taxon>
        <taxon>Poales</taxon>
        <taxon>Poaceae</taxon>
        <taxon>BOP clade</taxon>
        <taxon>Oryzoideae</taxon>
        <taxon>Oryzeae</taxon>
        <taxon>Oryzinae</taxon>
        <taxon>Oryza</taxon>
    </lineage>
</organism>
<dbReference type="Proteomes" id="UP000026962">
    <property type="component" value="Chromosome 4"/>
</dbReference>